<comment type="catalytic activity">
    <reaction evidence="2">
        <text>O-phospho-L-seryl-[protein] + H2O = L-seryl-[protein] + phosphate</text>
        <dbReference type="Rhea" id="RHEA:20629"/>
        <dbReference type="Rhea" id="RHEA-COMP:9863"/>
        <dbReference type="Rhea" id="RHEA-COMP:11604"/>
        <dbReference type="ChEBI" id="CHEBI:15377"/>
        <dbReference type="ChEBI" id="CHEBI:29999"/>
        <dbReference type="ChEBI" id="CHEBI:43474"/>
        <dbReference type="ChEBI" id="CHEBI:83421"/>
        <dbReference type="EC" id="3.1.3.16"/>
    </reaction>
</comment>
<reference evidence="5" key="3">
    <citation type="submission" date="2015-04" db="UniProtKB">
        <authorList>
            <consortium name="EnsemblPlants"/>
        </authorList>
    </citation>
    <scope>IDENTIFICATION</scope>
</reference>
<sequence>MDRDLKLHKNIDSVFSGSTAVRVIKQGYDLIIGNLGDSRAVLGTRDEMTSFMLYN</sequence>
<feature type="domain" description="PPM-type phosphatase" evidence="4">
    <location>
        <begin position="14"/>
        <end position="48"/>
    </location>
</feature>
<reference evidence="6" key="2">
    <citation type="submission" date="2013-12" db="EMBL/GenBank/DDBJ databases">
        <authorList>
            <person name="Yu Y."/>
            <person name="Lee S."/>
            <person name="de Baynast K."/>
            <person name="Wissotski M."/>
            <person name="Liu L."/>
            <person name="Talag J."/>
            <person name="Goicoechea J."/>
            <person name="Angelova A."/>
            <person name="Jetty R."/>
            <person name="Kudrna D."/>
            <person name="Golser W."/>
            <person name="Rivera L."/>
            <person name="Zhang J."/>
            <person name="Wing R."/>
        </authorList>
    </citation>
    <scope>NUCLEOTIDE SEQUENCE</scope>
</reference>
<dbReference type="Pfam" id="PF00481">
    <property type="entry name" value="PP2C"/>
    <property type="match status" value="1"/>
</dbReference>
<evidence type="ECO:0000259" key="4">
    <source>
        <dbReference type="Pfam" id="PF00481"/>
    </source>
</evidence>
<dbReference type="Gene3D" id="3.60.40.10">
    <property type="entry name" value="PPM-type phosphatase domain"/>
    <property type="match status" value="1"/>
</dbReference>
<evidence type="ECO:0000256" key="1">
    <source>
        <dbReference type="ARBA" id="ARBA00013081"/>
    </source>
</evidence>
<keyword evidence="6" id="KW-1185">Reference proteome</keyword>
<organism evidence="5 6">
    <name type="scientific">Leersia perrieri</name>
    <dbReference type="NCBI Taxonomy" id="77586"/>
    <lineage>
        <taxon>Eukaryota</taxon>
        <taxon>Viridiplantae</taxon>
        <taxon>Streptophyta</taxon>
        <taxon>Embryophyta</taxon>
        <taxon>Tracheophyta</taxon>
        <taxon>Spermatophyta</taxon>
        <taxon>Magnoliopsida</taxon>
        <taxon>Liliopsida</taxon>
        <taxon>Poales</taxon>
        <taxon>Poaceae</taxon>
        <taxon>BOP clade</taxon>
        <taxon>Oryzoideae</taxon>
        <taxon>Oryzeae</taxon>
        <taxon>Oryzinae</taxon>
        <taxon>Leersia</taxon>
    </lineage>
</organism>
<dbReference type="AlphaFoldDB" id="A0A0D9W0K2"/>
<reference evidence="5 6" key="1">
    <citation type="submission" date="2012-08" db="EMBL/GenBank/DDBJ databases">
        <title>Oryza genome evolution.</title>
        <authorList>
            <person name="Wing R.A."/>
        </authorList>
    </citation>
    <scope>NUCLEOTIDE SEQUENCE</scope>
</reference>
<dbReference type="InterPro" id="IPR036457">
    <property type="entry name" value="PPM-type-like_dom_sf"/>
</dbReference>
<evidence type="ECO:0000256" key="3">
    <source>
        <dbReference type="ARBA" id="ARBA00048336"/>
    </source>
</evidence>
<dbReference type="EnsemblPlants" id="LPERR03G32640.4">
    <property type="protein sequence ID" value="LPERR03G32640.4"/>
    <property type="gene ID" value="LPERR03G32640"/>
</dbReference>
<dbReference type="Proteomes" id="UP000032180">
    <property type="component" value="Chromosome 3"/>
</dbReference>
<dbReference type="Gramene" id="LPERR03G32640.4">
    <property type="protein sequence ID" value="LPERR03G32640.4"/>
    <property type="gene ID" value="LPERR03G32640"/>
</dbReference>
<evidence type="ECO:0000256" key="2">
    <source>
        <dbReference type="ARBA" id="ARBA00047761"/>
    </source>
</evidence>
<dbReference type="SUPFAM" id="SSF81606">
    <property type="entry name" value="PP2C-like"/>
    <property type="match status" value="1"/>
</dbReference>
<dbReference type="HOGENOM" id="CLU_3035247_0_0_1"/>
<dbReference type="GO" id="GO:0004722">
    <property type="term" value="F:protein serine/threonine phosphatase activity"/>
    <property type="evidence" value="ECO:0007669"/>
    <property type="project" value="UniProtKB-EC"/>
</dbReference>
<accession>A0A0D9W0K2</accession>
<dbReference type="InterPro" id="IPR001932">
    <property type="entry name" value="PPM-type_phosphatase-like_dom"/>
</dbReference>
<name>A0A0D9W0K2_9ORYZ</name>
<protein>
    <recommendedName>
        <fullName evidence="1">protein-serine/threonine phosphatase</fullName>
        <ecNumber evidence="1">3.1.3.16</ecNumber>
    </recommendedName>
</protein>
<comment type="catalytic activity">
    <reaction evidence="3">
        <text>O-phospho-L-threonyl-[protein] + H2O = L-threonyl-[protein] + phosphate</text>
        <dbReference type="Rhea" id="RHEA:47004"/>
        <dbReference type="Rhea" id="RHEA-COMP:11060"/>
        <dbReference type="Rhea" id="RHEA-COMP:11605"/>
        <dbReference type="ChEBI" id="CHEBI:15377"/>
        <dbReference type="ChEBI" id="CHEBI:30013"/>
        <dbReference type="ChEBI" id="CHEBI:43474"/>
        <dbReference type="ChEBI" id="CHEBI:61977"/>
        <dbReference type="EC" id="3.1.3.16"/>
    </reaction>
</comment>
<evidence type="ECO:0000313" key="5">
    <source>
        <dbReference type="EnsemblPlants" id="LPERR03G32640.4"/>
    </source>
</evidence>
<proteinExistence type="predicted"/>
<evidence type="ECO:0000313" key="6">
    <source>
        <dbReference type="Proteomes" id="UP000032180"/>
    </source>
</evidence>
<dbReference type="EC" id="3.1.3.16" evidence="1"/>